<evidence type="ECO:0000256" key="1">
    <source>
        <dbReference type="SAM" id="MobiDB-lite"/>
    </source>
</evidence>
<feature type="compositionally biased region" description="Basic and acidic residues" evidence="1">
    <location>
        <begin position="95"/>
        <end position="104"/>
    </location>
</feature>
<dbReference type="Proteomes" id="UP000479190">
    <property type="component" value="Unassembled WGS sequence"/>
</dbReference>
<reference evidence="2 3" key="1">
    <citation type="submission" date="2020-02" db="EMBL/GenBank/DDBJ databases">
        <authorList>
            <person name="Ferguson B K."/>
        </authorList>
    </citation>
    <scope>NUCLEOTIDE SEQUENCE [LARGE SCALE GENOMIC DNA]</scope>
</reference>
<protein>
    <submittedName>
        <fullName evidence="2">Uncharacterized protein</fullName>
    </submittedName>
</protein>
<sequence>MEKLRFEFVMKAAADKKSNALMVTSITTPDGEIFDIPAELQEVSLHTELMKTDIYKKIKNTNLKRNQKRNVWILLNAELKAAPRILTTKSSPTRETSERAEERGYTTSPNYGTGCACCIVCCEIELMGMNLAIIISEDEIRTAVERGIIARPIDKNPIANPRKKFQARLPRARTLTAISFDLIKVRC</sequence>
<dbReference type="AlphaFoldDB" id="A0A6H5I2Q3"/>
<dbReference type="EMBL" id="CADCXV010000645">
    <property type="protein sequence ID" value="CAB0031517.1"/>
    <property type="molecule type" value="Genomic_DNA"/>
</dbReference>
<name>A0A6H5I2Q3_9HYME</name>
<proteinExistence type="predicted"/>
<feature type="region of interest" description="Disordered" evidence="1">
    <location>
        <begin position="86"/>
        <end position="105"/>
    </location>
</feature>
<accession>A0A6H5I2Q3</accession>
<organism evidence="2 3">
    <name type="scientific">Trichogramma brassicae</name>
    <dbReference type="NCBI Taxonomy" id="86971"/>
    <lineage>
        <taxon>Eukaryota</taxon>
        <taxon>Metazoa</taxon>
        <taxon>Ecdysozoa</taxon>
        <taxon>Arthropoda</taxon>
        <taxon>Hexapoda</taxon>
        <taxon>Insecta</taxon>
        <taxon>Pterygota</taxon>
        <taxon>Neoptera</taxon>
        <taxon>Endopterygota</taxon>
        <taxon>Hymenoptera</taxon>
        <taxon>Apocrita</taxon>
        <taxon>Proctotrupomorpha</taxon>
        <taxon>Chalcidoidea</taxon>
        <taxon>Trichogrammatidae</taxon>
        <taxon>Trichogramma</taxon>
    </lineage>
</organism>
<gene>
    <name evidence="2" type="ORF">TBRA_LOCUS3486</name>
</gene>
<evidence type="ECO:0000313" key="2">
    <source>
        <dbReference type="EMBL" id="CAB0031517.1"/>
    </source>
</evidence>
<evidence type="ECO:0000313" key="3">
    <source>
        <dbReference type="Proteomes" id="UP000479190"/>
    </source>
</evidence>
<keyword evidence="3" id="KW-1185">Reference proteome</keyword>